<dbReference type="Proteomes" id="UP000077342">
    <property type="component" value="Unassembled WGS sequence"/>
</dbReference>
<dbReference type="AlphaFoldDB" id="A0A164AH63"/>
<organism evidence="1 2">
    <name type="scientific">Mycobacterium ostraviense</name>
    <dbReference type="NCBI Taxonomy" id="2738409"/>
    <lineage>
        <taxon>Bacteria</taxon>
        <taxon>Bacillati</taxon>
        <taxon>Actinomycetota</taxon>
        <taxon>Actinomycetes</taxon>
        <taxon>Mycobacteriales</taxon>
        <taxon>Mycobacteriaceae</taxon>
        <taxon>Mycobacterium</taxon>
    </lineage>
</organism>
<proteinExistence type="predicted"/>
<accession>A0A164AH63</accession>
<protein>
    <submittedName>
        <fullName evidence="1">Uncharacterized protein</fullName>
    </submittedName>
</protein>
<evidence type="ECO:0000313" key="2">
    <source>
        <dbReference type="Proteomes" id="UP000077342"/>
    </source>
</evidence>
<evidence type="ECO:0000313" key="1">
    <source>
        <dbReference type="EMBL" id="KZS62473.1"/>
    </source>
</evidence>
<reference evidence="2" key="1">
    <citation type="submission" date="2016-04" db="EMBL/GenBank/DDBJ databases">
        <authorList>
            <person name="Strapagiel D."/>
            <person name="Borowka P."/>
            <person name="Marciniak B."/>
            <person name="Bakula Z."/>
            <person name="Van Ingen J."/>
            <person name="Safianowska A."/>
            <person name="Dziadek J."/>
            <person name="Jagielski T."/>
        </authorList>
    </citation>
    <scope>NUCLEOTIDE SEQUENCE [LARGE SCALE GENOMIC DNA]</scope>
    <source>
        <strain evidence="2">1010001458</strain>
    </source>
</reference>
<name>A0A164AH63_9MYCO</name>
<keyword evidence="2" id="KW-1185">Reference proteome</keyword>
<sequence length="66" mass="7125">MGALIRSPDGSPILFATSRIRVLARIRWAGFTREVVAGFMSPLRAVADPLLGKVVRLGAKIRSFGT</sequence>
<gene>
    <name evidence="1" type="ORF">A4G28_20775</name>
</gene>
<dbReference type="EMBL" id="LWCI01000106">
    <property type="protein sequence ID" value="KZS62473.1"/>
    <property type="molecule type" value="Genomic_DNA"/>
</dbReference>
<comment type="caution">
    <text evidence="1">The sequence shown here is derived from an EMBL/GenBank/DDBJ whole genome shotgun (WGS) entry which is preliminary data.</text>
</comment>